<dbReference type="RefSeq" id="WP_379278443.1">
    <property type="nucleotide sequence ID" value="NZ_JBHUGT010000008.1"/>
</dbReference>
<dbReference type="Proteomes" id="UP001597493">
    <property type="component" value="Unassembled WGS sequence"/>
</dbReference>
<feature type="transmembrane region" description="Helical" evidence="1">
    <location>
        <begin position="410"/>
        <end position="428"/>
    </location>
</feature>
<accession>A0ABW5R2W9</accession>
<sequence>MRVRETLLFRSSEREKFLPIYLIFPFFIQFLFIMLMVNYTQITTLYIINVFVTIIYSFLYIFYFKTPIYLLYHLILIIISQNLLIGLGNVFSENQTSGQNLKLALVYKEVFAIIFVLFLFIKFKNNLRLFRFEKIFLGIVLIVLLSFFVSSATLDAKAYYIRVFLILFVSYAIGRLLFFGFRNKAIDLENVYSIVVKSGVIVAVIGFLFMMIGNDSPIWSEWFNFGIIQEAKRGVFESHPDFMTQLGALILPRMFSIFFDPISLGYFLATALLCTWLRKRNNPITQWILAAALLCTLVKGAIGVVLITYVWIIALKFLKLKPRNIIILFISVIIISFIILFNIDIKSSSDVHMAGLIEPILNSHNIPFGMGLGNGGNYYAIQSGISAWFVTHTGAESFFGVLLYQLGYPGVLLFLGFFIGAVVTMLKYSTEHSGELRGKYIIASGILFSLLIASLLQESTFGINFSGILLIIIGIYFSRIQNESENSV</sequence>
<proteinExistence type="predicted"/>
<keyword evidence="1" id="KW-0472">Membrane</keyword>
<name>A0ABW5R2W9_9BACL</name>
<dbReference type="EMBL" id="JBHUMY010000038">
    <property type="protein sequence ID" value="MFD2663084.1"/>
    <property type="molecule type" value="Genomic_DNA"/>
</dbReference>
<evidence type="ECO:0000313" key="2">
    <source>
        <dbReference type="EMBL" id="MFD2663084.1"/>
    </source>
</evidence>
<feature type="transmembrane region" description="Helical" evidence="1">
    <location>
        <begin position="70"/>
        <end position="91"/>
    </location>
</feature>
<evidence type="ECO:0000256" key="1">
    <source>
        <dbReference type="SAM" id="Phobius"/>
    </source>
</evidence>
<evidence type="ECO:0000313" key="3">
    <source>
        <dbReference type="Proteomes" id="UP001597493"/>
    </source>
</evidence>
<keyword evidence="3" id="KW-1185">Reference proteome</keyword>
<keyword evidence="1" id="KW-0812">Transmembrane</keyword>
<feature type="transmembrane region" description="Helical" evidence="1">
    <location>
        <begin position="135"/>
        <end position="153"/>
    </location>
</feature>
<feature type="transmembrane region" description="Helical" evidence="1">
    <location>
        <begin position="191"/>
        <end position="212"/>
    </location>
</feature>
<organism evidence="2 3">
    <name type="scientific">Paenibacillus thailandensis</name>
    <dbReference type="NCBI Taxonomy" id="393250"/>
    <lineage>
        <taxon>Bacteria</taxon>
        <taxon>Bacillati</taxon>
        <taxon>Bacillota</taxon>
        <taxon>Bacilli</taxon>
        <taxon>Bacillales</taxon>
        <taxon>Paenibacillaceae</taxon>
        <taxon>Paenibacillus</taxon>
    </lineage>
</organism>
<feature type="transmembrane region" description="Helical" evidence="1">
    <location>
        <begin position="20"/>
        <end position="39"/>
    </location>
</feature>
<feature type="transmembrane region" description="Helical" evidence="1">
    <location>
        <begin position="325"/>
        <end position="343"/>
    </location>
</feature>
<comment type="caution">
    <text evidence="2">The sequence shown here is derived from an EMBL/GenBank/DDBJ whole genome shotgun (WGS) entry which is preliminary data.</text>
</comment>
<keyword evidence="1" id="KW-1133">Transmembrane helix</keyword>
<feature type="transmembrane region" description="Helical" evidence="1">
    <location>
        <begin position="103"/>
        <end position="123"/>
    </location>
</feature>
<feature type="transmembrane region" description="Helical" evidence="1">
    <location>
        <begin position="440"/>
        <end position="456"/>
    </location>
</feature>
<reference evidence="3" key="1">
    <citation type="journal article" date="2019" name="Int. J. Syst. Evol. Microbiol.">
        <title>The Global Catalogue of Microorganisms (GCM) 10K type strain sequencing project: providing services to taxonomists for standard genome sequencing and annotation.</title>
        <authorList>
            <consortium name="The Broad Institute Genomics Platform"/>
            <consortium name="The Broad Institute Genome Sequencing Center for Infectious Disease"/>
            <person name="Wu L."/>
            <person name="Ma J."/>
        </authorList>
    </citation>
    <scope>NUCLEOTIDE SEQUENCE [LARGE SCALE GENOMIC DNA]</scope>
    <source>
        <strain evidence="3">TISTR 1827</strain>
    </source>
</reference>
<feature type="transmembrane region" description="Helical" evidence="1">
    <location>
        <begin position="159"/>
        <end position="179"/>
    </location>
</feature>
<feature type="transmembrane region" description="Helical" evidence="1">
    <location>
        <begin position="462"/>
        <end position="478"/>
    </location>
</feature>
<evidence type="ECO:0008006" key="4">
    <source>
        <dbReference type="Google" id="ProtNLM"/>
    </source>
</evidence>
<gene>
    <name evidence="2" type="ORF">ACFSW5_22765</name>
</gene>
<feature type="transmembrane region" description="Helical" evidence="1">
    <location>
        <begin position="289"/>
        <end position="313"/>
    </location>
</feature>
<feature type="transmembrane region" description="Helical" evidence="1">
    <location>
        <begin position="254"/>
        <end position="277"/>
    </location>
</feature>
<feature type="transmembrane region" description="Helical" evidence="1">
    <location>
        <begin position="45"/>
        <end position="63"/>
    </location>
</feature>
<protein>
    <recommendedName>
        <fullName evidence="4">O-antigen ligase domain-containing protein</fullName>
    </recommendedName>
</protein>